<organism evidence="1 2">
    <name type="scientific">Nesidiocoris tenuis</name>
    <dbReference type="NCBI Taxonomy" id="355587"/>
    <lineage>
        <taxon>Eukaryota</taxon>
        <taxon>Metazoa</taxon>
        <taxon>Ecdysozoa</taxon>
        <taxon>Arthropoda</taxon>
        <taxon>Hexapoda</taxon>
        <taxon>Insecta</taxon>
        <taxon>Pterygota</taxon>
        <taxon>Neoptera</taxon>
        <taxon>Paraneoptera</taxon>
        <taxon>Hemiptera</taxon>
        <taxon>Heteroptera</taxon>
        <taxon>Panheteroptera</taxon>
        <taxon>Cimicomorpha</taxon>
        <taxon>Miridae</taxon>
        <taxon>Dicyphina</taxon>
        <taxon>Nesidiocoris</taxon>
    </lineage>
</organism>
<accession>A0A6H5GFA4</accession>
<dbReference type="EMBL" id="CADCXU010011215">
    <property type="protein sequence ID" value="CAB0001628.1"/>
    <property type="molecule type" value="Genomic_DNA"/>
</dbReference>
<gene>
    <name evidence="1" type="ORF">NTEN_LOCUS7415</name>
</gene>
<dbReference type="Proteomes" id="UP000479000">
    <property type="component" value="Unassembled WGS sequence"/>
</dbReference>
<protein>
    <submittedName>
        <fullName evidence="1">Uncharacterized protein</fullName>
    </submittedName>
</protein>
<dbReference type="AlphaFoldDB" id="A0A6H5GFA4"/>
<evidence type="ECO:0000313" key="2">
    <source>
        <dbReference type="Proteomes" id="UP000479000"/>
    </source>
</evidence>
<evidence type="ECO:0000313" key="1">
    <source>
        <dbReference type="EMBL" id="CAB0001628.1"/>
    </source>
</evidence>
<proteinExistence type="predicted"/>
<keyword evidence="2" id="KW-1185">Reference proteome</keyword>
<reference evidence="1 2" key="1">
    <citation type="submission" date="2020-02" db="EMBL/GenBank/DDBJ databases">
        <authorList>
            <person name="Ferguson B K."/>
        </authorList>
    </citation>
    <scope>NUCLEOTIDE SEQUENCE [LARGE SCALE GENOMIC DNA]</scope>
</reference>
<name>A0A6H5GFA4_9HEMI</name>
<sequence length="208" mass="23810">MDPRDFMLLNGKNWRIEDINSKYRNSESFVTSGRMIEHSLKRLPYRRVGDAEMEPNVSDYPLPINNQNLTFQLAIRNLTVNYAHMKFADYQGLQQITAQVTTDALKVNLTISITGSGPKCVASVDDATVEYEGRKEITQRSYYPQYYQVLDEAITSNFEENVKQALEVLMYAAAVSEFDNYDICQDNTISHATYLQLKNLGTKNLSHN</sequence>